<accession>A0A4C1XJT7</accession>
<protein>
    <submittedName>
        <fullName evidence="1">Uncharacterized protein</fullName>
    </submittedName>
</protein>
<evidence type="ECO:0000313" key="2">
    <source>
        <dbReference type="Proteomes" id="UP000299102"/>
    </source>
</evidence>
<reference evidence="1 2" key="1">
    <citation type="journal article" date="2019" name="Commun. Biol.">
        <title>The bagworm genome reveals a unique fibroin gene that provides high tensile strength.</title>
        <authorList>
            <person name="Kono N."/>
            <person name="Nakamura H."/>
            <person name="Ohtoshi R."/>
            <person name="Tomita M."/>
            <person name="Numata K."/>
            <person name="Arakawa K."/>
        </authorList>
    </citation>
    <scope>NUCLEOTIDE SEQUENCE [LARGE SCALE GENOMIC DNA]</scope>
</reference>
<name>A0A4C1XJT7_EUMVA</name>
<evidence type="ECO:0000313" key="1">
    <source>
        <dbReference type="EMBL" id="GBP64041.1"/>
    </source>
</evidence>
<proteinExistence type="predicted"/>
<organism evidence="1 2">
    <name type="scientific">Eumeta variegata</name>
    <name type="common">Bagworm moth</name>
    <name type="synonym">Eumeta japonica</name>
    <dbReference type="NCBI Taxonomy" id="151549"/>
    <lineage>
        <taxon>Eukaryota</taxon>
        <taxon>Metazoa</taxon>
        <taxon>Ecdysozoa</taxon>
        <taxon>Arthropoda</taxon>
        <taxon>Hexapoda</taxon>
        <taxon>Insecta</taxon>
        <taxon>Pterygota</taxon>
        <taxon>Neoptera</taxon>
        <taxon>Endopterygota</taxon>
        <taxon>Lepidoptera</taxon>
        <taxon>Glossata</taxon>
        <taxon>Ditrysia</taxon>
        <taxon>Tineoidea</taxon>
        <taxon>Psychidae</taxon>
        <taxon>Oiketicinae</taxon>
        <taxon>Eumeta</taxon>
    </lineage>
</organism>
<gene>
    <name evidence="1" type="ORF">EVAR_44124_1</name>
</gene>
<dbReference type="EMBL" id="BGZK01000886">
    <property type="protein sequence ID" value="GBP64041.1"/>
    <property type="molecule type" value="Genomic_DNA"/>
</dbReference>
<dbReference type="Proteomes" id="UP000299102">
    <property type="component" value="Unassembled WGS sequence"/>
</dbReference>
<sequence length="150" mass="16312">MTLQVVGGCNLPAARAPLPVRAGALSSETGARRQYCRATATSSSVFGSFNLVSGDGLDRIYLFSSDRETLKRYSGKIMGKKKEHTAGDAAWSRSLRRALFLSPFWSNVLITDLINIPKLRMGAAVESETETEAEVKTRSGLKLRMNAGLE</sequence>
<keyword evidence="2" id="KW-1185">Reference proteome</keyword>
<dbReference type="AlphaFoldDB" id="A0A4C1XJT7"/>
<comment type="caution">
    <text evidence="1">The sequence shown here is derived from an EMBL/GenBank/DDBJ whole genome shotgun (WGS) entry which is preliminary data.</text>
</comment>